<keyword evidence="3" id="KW-0238">DNA-binding</keyword>
<feature type="domain" description="Helicase XPB/Ssl2 N-terminal" evidence="2">
    <location>
        <begin position="506"/>
        <end position="628"/>
    </location>
</feature>
<dbReference type="AlphaFoldDB" id="A0A5C8Z0Q5"/>
<accession>A0A5C8Z0Q5</accession>
<gene>
    <name evidence="3" type="ORF">FMM08_21515</name>
</gene>
<feature type="region of interest" description="Disordered" evidence="1">
    <location>
        <begin position="260"/>
        <end position="281"/>
    </location>
</feature>
<dbReference type="Pfam" id="PF13625">
    <property type="entry name" value="Helicase_C_3"/>
    <property type="match status" value="1"/>
</dbReference>
<keyword evidence="4" id="KW-1185">Reference proteome</keyword>
<feature type="compositionally biased region" description="Low complexity" evidence="1">
    <location>
        <begin position="267"/>
        <end position="281"/>
    </location>
</feature>
<evidence type="ECO:0000259" key="2">
    <source>
        <dbReference type="Pfam" id="PF13625"/>
    </source>
</evidence>
<dbReference type="EMBL" id="VKAC01000018">
    <property type="protein sequence ID" value="TXR51722.1"/>
    <property type="molecule type" value="Genomic_DNA"/>
</dbReference>
<dbReference type="Proteomes" id="UP000321234">
    <property type="component" value="Unassembled WGS sequence"/>
</dbReference>
<sequence>MPAPRSLADDLRSRDDDALADLLVSRPDLAAPVPGDTASLAARASTRVSTQRAVDRLTTPQLQVLEALVALVGSASEVVALPALVRACGAPRARVLPHLRRLQALALVWGPDAALRPVRTAADLLGPTPAGLGATLREALGTRSPARVRELAEDLGLPSAGDPVADLDAVAALLSDPERLRDVLDGAPPASRDLLDRLTWGPPTGAVAGADRAVRTADATSPLEWLLARGLLAAAGPGHVVLPREVAVALRGGAVLAGLEDEPPPLTASSSSTSAARRPSLVDGAAAGQAAEAVRLVESLLTTWSAAPPPVLRAGGLGVRELKRLGDRLEVDGEQAAFWAELARAAGLVGDDGEADAAWAPTPASDDWLALGVPQRWAELALAWLRTSRVPGLVGEKDARGTARTALSDDLDRTSAAPVRRMVLEALATLEPGTGASEAALLERVRWLAPRRSGALAPRLVAWALREGAWLGVLGLGALAAHGRALLETDPAGVLAEHLPEPVEQVLLQADLTAVAPGPLVREVALELGLVADVDSRGGATVYRFTPSSVRRAMDVGRSAEDVLAFLRRASATPVPQALEVLVRDVARRHGRLRVGVASSYLRSDDEAALAEVLTARAAAPLRLRRLAPTVAAAQADPATVLEVLRAMGLAPAVEGGDGDVVLRAPSARRTPPRQVPRPVTGDPPAPGPGQVDAVVAGLRSGDTEAVRRAEAEADGRGGPPELTATDPASALAALRDAASAGRAVWVGMSDAAGRLTVRQLSPVAVDGGLVTALDAESGQVRTMSVHRISGVALA</sequence>
<evidence type="ECO:0000313" key="4">
    <source>
        <dbReference type="Proteomes" id="UP000321234"/>
    </source>
</evidence>
<organism evidence="3 4">
    <name type="scientific">Quadrisphaera setariae</name>
    <dbReference type="NCBI Taxonomy" id="2593304"/>
    <lineage>
        <taxon>Bacteria</taxon>
        <taxon>Bacillati</taxon>
        <taxon>Actinomycetota</taxon>
        <taxon>Actinomycetes</taxon>
        <taxon>Kineosporiales</taxon>
        <taxon>Kineosporiaceae</taxon>
        <taxon>Quadrisphaera</taxon>
    </lineage>
</organism>
<reference evidence="3 4" key="1">
    <citation type="submission" date="2019-07" db="EMBL/GenBank/DDBJ databases">
        <title>Quadrisphaera sp. strain DD2A genome sequencing and assembly.</title>
        <authorList>
            <person name="Kim I."/>
        </authorList>
    </citation>
    <scope>NUCLEOTIDE SEQUENCE [LARGE SCALE GENOMIC DNA]</scope>
    <source>
        <strain evidence="3 4">DD2A</strain>
    </source>
</reference>
<comment type="caution">
    <text evidence="3">The sequence shown here is derived from an EMBL/GenBank/DDBJ whole genome shotgun (WGS) entry which is preliminary data.</text>
</comment>
<evidence type="ECO:0000256" key="1">
    <source>
        <dbReference type="SAM" id="MobiDB-lite"/>
    </source>
</evidence>
<evidence type="ECO:0000313" key="3">
    <source>
        <dbReference type="EMBL" id="TXR51722.1"/>
    </source>
</evidence>
<proteinExistence type="predicted"/>
<dbReference type="InterPro" id="IPR032830">
    <property type="entry name" value="XPB/Ssl2_N"/>
</dbReference>
<dbReference type="RefSeq" id="WP_147928404.1">
    <property type="nucleotide sequence ID" value="NZ_VKAC01000018.1"/>
</dbReference>
<protein>
    <submittedName>
        <fullName evidence="3">DNA-binding protein</fullName>
    </submittedName>
</protein>
<dbReference type="OrthoDB" id="3415124at2"/>
<name>A0A5C8Z0Q5_9ACTN</name>
<dbReference type="GO" id="GO:0003677">
    <property type="term" value="F:DNA binding"/>
    <property type="evidence" value="ECO:0007669"/>
    <property type="project" value="UniProtKB-KW"/>
</dbReference>
<feature type="region of interest" description="Disordered" evidence="1">
    <location>
        <begin position="664"/>
        <end position="691"/>
    </location>
</feature>